<feature type="binding site" evidence="5">
    <location>
        <position position="289"/>
    </location>
    <ligand>
        <name>Zn(2+)</name>
        <dbReference type="ChEBI" id="CHEBI:29105"/>
    </ligand>
</feature>
<dbReference type="Pfam" id="PF02574">
    <property type="entry name" value="S-methyl_trans"/>
    <property type="match status" value="1"/>
</dbReference>
<dbReference type="GO" id="GO:0033528">
    <property type="term" value="P:S-methylmethionine cycle"/>
    <property type="evidence" value="ECO:0007669"/>
    <property type="project" value="TreeGrafter"/>
</dbReference>
<keyword evidence="1 5" id="KW-0489">Methyltransferase</keyword>
<dbReference type="GO" id="GO:0032259">
    <property type="term" value="P:methylation"/>
    <property type="evidence" value="ECO:0007669"/>
    <property type="project" value="UniProtKB-KW"/>
</dbReference>
<dbReference type="GO" id="GO:0009086">
    <property type="term" value="P:methionine biosynthetic process"/>
    <property type="evidence" value="ECO:0007669"/>
    <property type="project" value="TreeGrafter"/>
</dbReference>
<dbReference type="GO" id="GO:0008898">
    <property type="term" value="F:S-adenosylmethionine-homocysteine S-methyltransferase activity"/>
    <property type="evidence" value="ECO:0007669"/>
    <property type="project" value="TreeGrafter"/>
</dbReference>
<evidence type="ECO:0000256" key="4">
    <source>
        <dbReference type="ARBA" id="ARBA00022833"/>
    </source>
</evidence>
<dbReference type="AlphaFoldDB" id="A0A1Z5K4H7"/>
<dbReference type="PANTHER" id="PTHR46015:SF1">
    <property type="entry name" value="HOMOCYSTEINE S-METHYLTRANSFERASE-LIKE ISOFORM 1"/>
    <property type="match status" value="1"/>
</dbReference>
<name>A0A1Z5K4H7_FISSO</name>
<dbReference type="InParanoid" id="A0A1Z5K4H7"/>
<keyword evidence="8" id="KW-1185">Reference proteome</keyword>
<dbReference type="PROSITE" id="PS50970">
    <property type="entry name" value="HCY"/>
    <property type="match status" value="1"/>
</dbReference>
<protein>
    <submittedName>
        <fullName evidence="7">Homocysteine S-methyltransferase</fullName>
        <ecNumber evidence="7">2.1.1.10</ecNumber>
    </submittedName>
</protein>
<keyword evidence="3 5" id="KW-0479">Metal-binding</keyword>
<evidence type="ECO:0000256" key="2">
    <source>
        <dbReference type="ARBA" id="ARBA00022679"/>
    </source>
</evidence>
<comment type="cofactor">
    <cofactor evidence="5">
        <name>Zn(2+)</name>
        <dbReference type="ChEBI" id="CHEBI:29105"/>
    </cofactor>
</comment>
<dbReference type="PANTHER" id="PTHR46015">
    <property type="entry name" value="ZGC:172121"/>
    <property type="match status" value="1"/>
</dbReference>
<feature type="domain" description="Hcy-binding" evidence="6">
    <location>
        <begin position="8"/>
        <end position="304"/>
    </location>
</feature>
<dbReference type="Gene3D" id="3.20.20.330">
    <property type="entry name" value="Homocysteine-binding-like domain"/>
    <property type="match status" value="1"/>
</dbReference>
<dbReference type="InterPro" id="IPR036589">
    <property type="entry name" value="HCY_dom_sf"/>
</dbReference>
<dbReference type="GO" id="GO:0046872">
    <property type="term" value="F:metal ion binding"/>
    <property type="evidence" value="ECO:0007669"/>
    <property type="project" value="UniProtKB-KW"/>
</dbReference>
<organism evidence="7 8">
    <name type="scientific">Fistulifera solaris</name>
    <name type="common">Oleaginous diatom</name>
    <dbReference type="NCBI Taxonomy" id="1519565"/>
    <lineage>
        <taxon>Eukaryota</taxon>
        <taxon>Sar</taxon>
        <taxon>Stramenopiles</taxon>
        <taxon>Ochrophyta</taxon>
        <taxon>Bacillariophyta</taxon>
        <taxon>Bacillariophyceae</taxon>
        <taxon>Bacillariophycidae</taxon>
        <taxon>Naviculales</taxon>
        <taxon>Naviculaceae</taxon>
        <taxon>Fistulifera</taxon>
    </lineage>
</organism>
<dbReference type="InterPro" id="IPR051486">
    <property type="entry name" value="Hcy_S-methyltransferase"/>
</dbReference>
<dbReference type="OrthoDB" id="261426at2759"/>
<accession>A0A1Z5K4H7</accession>
<dbReference type="Proteomes" id="UP000198406">
    <property type="component" value="Unassembled WGS sequence"/>
</dbReference>
<evidence type="ECO:0000256" key="5">
    <source>
        <dbReference type="PROSITE-ProRule" id="PRU00333"/>
    </source>
</evidence>
<evidence type="ECO:0000259" key="6">
    <source>
        <dbReference type="PROSITE" id="PS50970"/>
    </source>
</evidence>
<feature type="binding site" evidence="5">
    <location>
        <position position="221"/>
    </location>
    <ligand>
        <name>Zn(2+)</name>
        <dbReference type="ChEBI" id="CHEBI:29105"/>
    </ligand>
</feature>
<proteinExistence type="predicted"/>
<evidence type="ECO:0000256" key="1">
    <source>
        <dbReference type="ARBA" id="ARBA00022603"/>
    </source>
</evidence>
<keyword evidence="2 5" id="KW-0808">Transferase</keyword>
<evidence type="ECO:0000313" key="7">
    <source>
        <dbReference type="EMBL" id="GAX21157.1"/>
    </source>
</evidence>
<feature type="binding site" evidence="5">
    <location>
        <position position="290"/>
    </location>
    <ligand>
        <name>Zn(2+)</name>
        <dbReference type="ChEBI" id="CHEBI:29105"/>
    </ligand>
</feature>
<dbReference type="SUPFAM" id="SSF82282">
    <property type="entry name" value="Homocysteine S-methyltransferase"/>
    <property type="match status" value="1"/>
</dbReference>
<dbReference type="EC" id="2.1.1.10" evidence="7"/>
<dbReference type="EMBL" id="BDSP01000155">
    <property type="protein sequence ID" value="GAX21157.1"/>
    <property type="molecule type" value="Genomic_DNA"/>
</dbReference>
<evidence type="ECO:0000256" key="3">
    <source>
        <dbReference type="ARBA" id="ARBA00022723"/>
    </source>
</evidence>
<dbReference type="InterPro" id="IPR003726">
    <property type="entry name" value="HCY_dom"/>
</dbReference>
<evidence type="ECO:0000313" key="8">
    <source>
        <dbReference type="Proteomes" id="UP000198406"/>
    </source>
</evidence>
<reference evidence="7 8" key="1">
    <citation type="journal article" date="2015" name="Plant Cell">
        <title>Oil accumulation by the oleaginous diatom Fistulifera solaris as revealed by the genome and transcriptome.</title>
        <authorList>
            <person name="Tanaka T."/>
            <person name="Maeda Y."/>
            <person name="Veluchamy A."/>
            <person name="Tanaka M."/>
            <person name="Abida H."/>
            <person name="Marechal E."/>
            <person name="Bowler C."/>
            <person name="Muto M."/>
            <person name="Sunaga Y."/>
            <person name="Tanaka M."/>
            <person name="Yoshino T."/>
            <person name="Taniguchi T."/>
            <person name="Fukuda Y."/>
            <person name="Nemoto M."/>
            <person name="Matsumoto M."/>
            <person name="Wong P.S."/>
            <person name="Aburatani S."/>
            <person name="Fujibuchi W."/>
        </authorList>
    </citation>
    <scope>NUCLEOTIDE SEQUENCE [LARGE SCALE GENOMIC DNA]</scope>
    <source>
        <strain evidence="7 8">JPCC DA0580</strain>
    </source>
</reference>
<gene>
    <name evidence="7" type="ORF">FisN_23Hh172</name>
</gene>
<comment type="caution">
    <text evidence="7">The sequence shown here is derived from an EMBL/GenBank/DDBJ whole genome shotgun (WGS) entry which is preliminary data.</text>
</comment>
<keyword evidence="4 5" id="KW-0862">Zinc</keyword>
<sequence>MQQELAQWITGKPSSLPRILILDGGVSSNLGPESNFAYRSLWSSSLLLSPEGRQKILQGHLSWKAAHVLTTVTYQCHYEQRFWPDIMTKELMDDMWKQGIDLARQAAHDQFVVASSGCYGAALANGAEYTGDYGDASLDDLIQFHRRKLKRVLQLQPDGLALETIPNLKECQAIAQLLPEISSMPCWVSLACRNGRELNDGTPVSQAIHVLKDAPAIGFNCCNSDYLSELITFVPENKTVVLYPNSGEEWDASHQTWEKLSGNVDNVPDKLLECIENLPATTRILVGGCCRTTPAVIQDVRNRVDEFLNKKA</sequence>